<feature type="domain" description="GmrSD restriction endonucleases N-terminal" evidence="1">
    <location>
        <begin position="18"/>
        <end position="157"/>
    </location>
</feature>
<evidence type="ECO:0000313" key="3">
    <source>
        <dbReference type="Proteomes" id="UP000621455"/>
    </source>
</evidence>
<dbReference type="Proteomes" id="UP000621455">
    <property type="component" value="Unassembled WGS sequence"/>
</dbReference>
<keyword evidence="3" id="KW-1185">Reference proteome</keyword>
<evidence type="ECO:0000313" key="2">
    <source>
        <dbReference type="EMBL" id="NHZ83620.1"/>
    </source>
</evidence>
<gene>
    <name evidence="2" type="ORF">F2P44_30780</name>
</gene>
<evidence type="ECO:0000259" key="1">
    <source>
        <dbReference type="Pfam" id="PF03235"/>
    </source>
</evidence>
<sequence length="328" mass="38730">MPLQIKPSVTNPTIADVYNLIDESKLILRPDFQRKFVWTHEHQEAFIDTVLNGLPFPEIYVCEGEVDVQKLRTTRLVIDGQQRLTTIRNYIEGRQDQVLAKIPVYQSLTQTQKQDFLSYQIVMRDLGRVDEETTREIFRRINLTKFKLDDVEIHNAVYDGQFIQAAKYVLENIHLEQYGVLRESEFTRMADLHFILLVMATIENDGYFAQDREVEPKVAGLNDEYPNRDYMIAHLIKTFAIIRDADLPVDSMWFRKSNFFTLVVEVAKHQDTLPDDFRDRLLKLEENVMKNRSNTNSEFNRYYSYMYQATHGRAARVVRGEFFEKYCL</sequence>
<proteinExistence type="predicted"/>
<accession>A0ABX0NK55</accession>
<name>A0ABX0NK55_9BURK</name>
<reference evidence="2 3" key="1">
    <citation type="submission" date="2019-10" db="EMBL/GenBank/DDBJ databases">
        <title>Taxonomy of Antarctic Massilia spp.: description of Massilia rubra sp. nov., Massilia aquatica sp. nov., Massilia mucilaginosa sp. nov., Massilia frigida sp. nov. isolated from streams, lakes and regoliths.</title>
        <authorList>
            <person name="Holochova P."/>
            <person name="Sedlacek I."/>
            <person name="Kralova S."/>
            <person name="Maslanova I."/>
            <person name="Busse H.-J."/>
            <person name="Stankova E."/>
            <person name="Vrbovska V."/>
            <person name="Kovarovic V."/>
            <person name="Bartak M."/>
            <person name="Svec P."/>
            <person name="Pantucek R."/>
        </authorList>
    </citation>
    <scope>NUCLEOTIDE SEQUENCE [LARGE SCALE GENOMIC DNA]</scope>
    <source>
        <strain evidence="2 3">CCM 8695</strain>
    </source>
</reference>
<comment type="caution">
    <text evidence="2">The sequence shown here is derived from an EMBL/GenBank/DDBJ whole genome shotgun (WGS) entry which is preliminary data.</text>
</comment>
<dbReference type="EMBL" id="WHJG01000057">
    <property type="protein sequence ID" value="NHZ83620.1"/>
    <property type="molecule type" value="Genomic_DNA"/>
</dbReference>
<dbReference type="Pfam" id="PF03235">
    <property type="entry name" value="GmrSD_N"/>
    <property type="match status" value="1"/>
</dbReference>
<dbReference type="PANTHER" id="PTHR39639:SF1">
    <property type="entry name" value="DUF262 DOMAIN-CONTAINING PROTEIN"/>
    <property type="match status" value="1"/>
</dbReference>
<organism evidence="2 3">
    <name type="scientific">Massilia frigida</name>
    <dbReference type="NCBI Taxonomy" id="2609281"/>
    <lineage>
        <taxon>Bacteria</taxon>
        <taxon>Pseudomonadati</taxon>
        <taxon>Pseudomonadota</taxon>
        <taxon>Betaproteobacteria</taxon>
        <taxon>Burkholderiales</taxon>
        <taxon>Oxalobacteraceae</taxon>
        <taxon>Telluria group</taxon>
        <taxon>Massilia</taxon>
    </lineage>
</organism>
<protein>
    <submittedName>
        <fullName evidence="2">DUF262 domain-containing protein</fullName>
    </submittedName>
</protein>
<dbReference type="RefSeq" id="WP_167093476.1">
    <property type="nucleotide sequence ID" value="NZ_WHJG01000057.1"/>
</dbReference>
<dbReference type="PANTHER" id="PTHR39639">
    <property type="entry name" value="CHROMOSOME 16, WHOLE GENOME SHOTGUN SEQUENCE"/>
    <property type="match status" value="1"/>
</dbReference>
<dbReference type="InterPro" id="IPR004919">
    <property type="entry name" value="GmrSD_N"/>
</dbReference>